<dbReference type="PROSITE" id="PS50977">
    <property type="entry name" value="HTH_TETR_2"/>
    <property type="match status" value="1"/>
</dbReference>
<dbReference type="Proteomes" id="UP000295151">
    <property type="component" value="Unassembled WGS sequence"/>
</dbReference>
<dbReference type="InterPro" id="IPR036271">
    <property type="entry name" value="Tet_transcr_reg_TetR-rel_C_sf"/>
</dbReference>
<evidence type="ECO:0000256" key="4">
    <source>
        <dbReference type="PROSITE-ProRule" id="PRU00335"/>
    </source>
</evidence>
<dbReference type="Pfam" id="PF16859">
    <property type="entry name" value="TetR_C_11"/>
    <property type="match status" value="1"/>
</dbReference>
<sequence length="192" mass="21185">MTSPNPDRRSERARQAILEAALELCQQQSFAGLTMEGIAKRAGVGKQTIYRWWPSKAAILLEALMERAVDTLDFPDTGDVVADLRTQMTLVVHAFNDPMFSAYSRGLIAAAQSDPEIAAAVVDTVIKPRVDLCVERLEKAQKSGDLRADLDPQDVVELLYAPLYYRLLLHTRPVTEAQVDTILQLTFTGVAG</sequence>
<dbReference type="AlphaFoldDB" id="A0A4V3FIX5"/>
<dbReference type="InterPro" id="IPR011075">
    <property type="entry name" value="TetR_C"/>
</dbReference>
<proteinExistence type="predicted"/>
<dbReference type="InterPro" id="IPR009057">
    <property type="entry name" value="Homeodomain-like_sf"/>
</dbReference>
<evidence type="ECO:0000313" key="7">
    <source>
        <dbReference type="Proteomes" id="UP000295151"/>
    </source>
</evidence>
<dbReference type="SUPFAM" id="SSF46689">
    <property type="entry name" value="Homeodomain-like"/>
    <property type="match status" value="1"/>
</dbReference>
<protein>
    <submittedName>
        <fullName evidence="6">TetR family transcriptional regulator</fullName>
    </submittedName>
</protein>
<keyword evidence="1" id="KW-0805">Transcription regulation</keyword>
<keyword evidence="3" id="KW-0804">Transcription</keyword>
<dbReference type="Pfam" id="PF00440">
    <property type="entry name" value="TetR_N"/>
    <property type="match status" value="1"/>
</dbReference>
<evidence type="ECO:0000313" key="6">
    <source>
        <dbReference type="EMBL" id="TDU84153.1"/>
    </source>
</evidence>
<accession>A0A4V3FIX5</accession>
<organism evidence="6 7">
    <name type="scientific">Kribbella voronezhensis</name>
    <dbReference type="NCBI Taxonomy" id="2512212"/>
    <lineage>
        <taxon>Bacteria</taxon>
        <taxon>Bacillati</taxon>
        <taxon>Actinomycetota</taxon>
        <taxon>Actinomycetes</taxon>
        <taxon>Propionibacteriales</taxon>
        <taxon>Kribbellaceae</taxon>
        <taxon>Kribbella</taxon>
    </lineage>
</organism>
<evidence type="ECO:0000259" key="5">
    <source>
        <dbReference type="PROSITE" id="PS50977"/>
    </source>
</evidence>
<dbReference type="Gene3D" id="1.10.357.10">
    <property type="entry name" value="Tetracycline Repressor, domain 2"/>
    <property type="match status" value="1"/>
</dbReference>
<dbReference type="PANTHER" id="PTHR30055:SF148">
    <property type="entry name" value="TETR-FAMILY TRANSCRIPTIONAL REGULATOR"/>
    <property type="match status" value="1"/>
</dbReference>
<name>A0A4V3FIX5_9ACTN</name>
<keyword evidence="7" id="KW-1185">Reference proteome</keyword>
<dbReference type="PANTHER" id="PTHR30055">
    <property type="entry name" value="HTH-TYPE TRANSCRIPTIONAL REGULATOR RUTR"/>
    <property type="match status" value="1"/>
</dbReference>
<reference evidence="6 7" key="1">
    <citation type="submission" date="2019-03" db="EMBL/GenBank/DDBJ databases">
        <title>Genomic Encyclopedia of Type Strains, Phase III (KMG-III): the genomes of soil and plant-associated and newly described type strains.</title>
        <authorList>
            <person name="Whitman W."/>
        </authorList>
    </citation>
    <scope>NUCLEOTIDE SEQUENCE [LARGE SCALE GENOMIC DNA]</scope>
    <source>
        <strain evidence="6 7">VKM Ac-2575</strain>
    </source>
</reference>
<evidence type="ECO:0000256" key="3">
    <source>
        <dbReference type="ARBA" id="ARBA00023163"/>
    </source>
</evidence>
<feature type="DNA-binding region" description="H-T-H motif" evidence="4">
    <location>
        <begin position="34"/>
        <end position="53"/>
    </location>
</feature>
<dbReference type="InterPro" id="IPR001647">
    <property type="entry name" value="HTH_TetR"/>
</dbReference>
<dbReference type="PRINTS" id="PR00455">
    <property type="entry name" value="HTHTETR"/>
</dbReference>
<evidence type="ECO:0000256" key="1">
    <source>
        <dbReference type="ARBA" id="ARBA00023015"/>
    </source>
</evidence>
<dbReference type="InterPro" id="IPR050109">
    <property type="entry name" value="HTH-type_TetR-like_transc_reg"/>
</dbReference>
<keyword evidence="2 4" id="KW-0238">DNA-binding</keyword>
<dbReference type="Gene3D" id="1.10.10.60">
    <property type="entry name" value="Homeodomain-like"/>
    <property type="match status" value="1"/>
</dbReference>
<dbReference type="GO" id="GO:0000976">
    <property type="term" value="F:transcription cis-regulatory region binding"/>
    <property type="evidence" value="ECO:0007669"/>
    <property type="project" value="TreeGrafter"/>
</dbReference>
<dbReference type="GO" id="GO:0003700">
    <property type="term" value="F:DNA-binding transcription factor activity"/>
    <property type="evidence" value="ECO:0007669"/>
    <property type="project" value="TreeGrafter"/>
</dbReference>
<feature type="domain" description="HTH tetR-type" evidence="5">
    <location>
        <begin position="11"/>
        <end position="71"/>
    </location>
</feature>
<dbReference type="EMBL" id="SOCE01000002">
    <property type="protein sequence ID" value="TDU84153.1"/>
    <property type="molecule type" value="Genomic_DNA"/>
</dbReference>
<evidence type="ECO:0000256" key="2">
    <source>
        <dbReference type="ARBA" id="ARBA00023125"/>
    </source>
</evidence>
<dbReference type="SUPFAM" id="SSF48498">
    <property type="entry name" value="Tetracyclin repressor-like, C-terminal domain"/>
    <property type="match status" value="1"/>
</dbReference>
<gene>
    <name evidence="6" type="ORF">EV138_6624</name>
</gene>
<comment type="caution">
    <text evidence="6">The sequence shown here is derived from an EMBL/GenBank/DDBJ whole genome shotgun (WGS) entry which is preliminary data.</text>
</comment>
<dbReference type="RefSeq" id="WP_166678839.1">
    <property type="nucleotide sequence ID" value="NZ_SOCE01000002.1"/>
</dbReference>